<feature type="region of interest" description="Disordered" evidence="4">
    <location>
        <begin position="1311"/>
        <end position="1352"/>
    </location>
</feature>
<dbReference type="Gene3D" id="1.20.120.810">
    <property type="entry name" value="Vinculin, Vh2 four-helix bundle"/>
    <property type="match status" value="2"/>
</dbReference>
<dbReference type="SUPFAM" id="SSF47220">
    <property type="entry name" value="alpha-catenin/vinculin-like"/>
    <property type="match status" value="4"/>
</dbReference>
<dbReference type="PRINTS" id="PR00806">
    <property type="entry name" value="VINCULIN"/>
</dbReference>
<protein>
    <recommendedName>
        <fullName evidence="7">Vinculin</fullName>
    </recommendedName>
</protein>
<sequence>MDVTNALVWDFVHTKSVKRVLTPIAAQVSQLIIVSDARGTKEEGSSVMEFATEVSKAIESLVQAAKQSSLKQQELEVELARPCDSAVMSGENLILAAQRLQIEGYSQPACKQLIRTAKELLESTMKVLLVSDSFIVKEITHSAHATLERLALLSSVKTMKTLLTCFKGFTEAVMVLTKLADKRQRDLLHPRQRERLIMSMTVLKKSIPLLSNALQSYVKYPNNQQAISTKEHMIGEIITCIDELIDAVENRLSTRDETELEEVEEIGHFVTYLDKMLSILKSDDNTKMAAPDVEAYLDVLLRHAMAVSHISSEHHRNLIITCCQRVIRLKGGMLQHLKNVQHNPDFVELRSDYDDSCSNVAMELHDLERHVNNATLHQVVATFKETTQPLDRLVRAALSTDQTIQRLPEKECHDILEPYIDRLNCHFELSSQVALLVAASSTDTQRVRDIRSSVKQLELLDPQLVPAVMSCRRDPLNKVAVKHLKTLKQLWNNEMNILVESIDRITDPNLFVNVTEKLIMEEIDTCSRLKNATSSSEVLLFSYGLTGLAHRVVDMATRVVDHQVDPIYRNGLMVYINQLNKVIPGVKSTCKQLSENLGDIGLLGTLNKRSKALLNCVKHIRQGLDEKSHPELMSELRRNVRSPENMQFYKVADVDNESIGYESLIQSPTPPTNNKFLSAALMTSPRTSPHKLMTSPHKSVTSPQKLIASPHKGVRLYPQGDADSAMFADLSLSLESLSVNKGAGESISPIKNELSDKLVRCSLSGSKREVAVLCNDILSSANSLAETASQLAMCTENIQDKKLLNDDASLLTSTTSEFVRQASSVATGDVNTVEPLHKTAHTWAQKVSDVSGRVELMTRQWRGVVERVIQASTMKNVPLLTTEIHSINQHKSVIQEIVAIVTGCQAGSAEYTEALQEYMNDLENMTFTLTTMADMALRSDSADEMTILERTGRDWVTRVHCIMATIARQQRNMVMMLPELHLHSTTTDGPIPVSSFMHLTSSMTPVIQEMCQGDIPEETRKKLDTLSETLCGIIEKLGDVAGLMERPPTAFPSPDTQYAAYSMKALQCQWIDKVLGAYTVLDGLIGDVCVVLDRLLGAAIAVNTAQGSGKKTLEQDFLKVCDNISATMLNIKTKSTECIHPSLNLPVKNKVRNCLDIMGQVTPQLITVAQEVAVSHNDVNVAKFTELRRRWGQRAQMLLNILSNMNDVNPVHIQEVHGLLMARSQLRLSSPRDRKVGLPAGVKPLSNITNQPGDQNAIKQPDQSYSTKLQGTTDKEILADGARTTSNENTPKTCEALTLSTTEPFVRKSQFSSKLSPKVSSEYSPMKSRPISMPSFKVGSDSPMNRSTEENPSFSEYLKSHNYSPGKKLDDSYFSALTNAANNLELEADKWEDSNNAIVRAAKAMSSRMKQMADFVKGQGPIVNKSDMIRTSREISQDAETIVKFAKSVAKYCLDERFAKDLEVMADQIPTLSTQLSIITSVKSSTAGDRGSDKTLVKNAQNLMLSVVRTLKAAEAASVKGLRQPPAHEVDATQAIVLAFQWKRKLVTHRLIEASNADVDELGLRMVSQNRGPPLLSQIVLRR</sequence>
<evidence type="ECO:0000313" key="6">
    <source>
        <dbReference type="Proteomes" id="UP000749559"/>
    </source>
</evidence>
<evidence type="ECO:0008006" key="7">
    <source>
        <dbReference type="Google" id="ProtNLM"/>
    </source>
</evidence>
<feature type="compositionally biased region" description="Polar residues" evidence="4">
    <location>
        <begin position="1342"/>
        <end position="1352"/>
    </location>
</feature>
<dbReference type="PANTHER" id="PTHR18914">
    <property type="entry name" value="ALPHA CATENIN"/>
    <property type="match status" value="1"/>
</dbReference>
<feature type="region of interest" description="Disordered" evidence="4">
    <location>
        <begin position="1238"/>
        <end position="1262"/>
    </location>
</feature>
<evidence type="ECO:0000256" key="3">
    <source>
        <dbReference type="ARBA" id="ARBA00022490"/>
    </source>
</evidence>
<dbReference type="OrthoDB" id="29742at2759"/>
<keyword evidence="6" id="KW-1185">Reference proteome</keyword>
<dbReference type="Proteomes" id="UP000749559">
    <property type="component" value="Unassembled WGS sequence"/>
</dbReference>
<dbReference type="GO" id="GO:0005912">
    <property type="term" value="C:adherens junction"/>
    <property type="evidence" value="ECO:0007669"/>
    <property type="project" value="TreeGrafter"/>
</dbReference>
<dbReference type="GO" id="GO:0098609">
    <property type="term" value="P:cell-cell adhesion"/>
    <property type="evidence" value="ECO:0007669"/>
    <property type="project" value="TreeGrafter"/>
</dbReference>
<gene>
    <name evidence="5" type="ORF">OFUS_LOCUS9253</name>
</gene>
<dbReference type="Gene3D" id="1.20.120.230">
    <property type="entry name" value="Alpha-catenin/vinculin-like"/>
    <property type="match status" value="2"/>
</dbReference>
<keyword evidence="3" id="KW-0963">Cytoplasm</keyword>
<comment type="similarity">
    <text evidence="2">Belongs to the vinculin/alpha-catenin family.</text>
</comment>
<evidence type="ECO:0000256" key="1">
    <source>
        <dbReference type="ARBA" id="ARBA00004496"/>
    </source>
</evidence>
<evidence type="ECO:0000256" key="4">
    <source>
        <dbReference type="SAM" id="MobiDB-lite"/>
    </source>
</evidence>
<reference evidence="5" key="1">
    <citation type="submission" date="2022-03" db="EMBL/GenBank/DDBJ databases">
        <authorList>
            <person name="Martin C."/>
        </authorList>
    </citation>
    <scope>NUCLEOTIDE SEQUENCE</scope>
</reference>
<dbReference type="InterPro" id="IPR006077">
    <property type="entry name" value="Vinculin/catenin"/>
</dbReference>
<dbReference type="PANTHER" id="PTHR18914:SF30">
    <property type="entry name" value="VINCULIN_ALPHA-CATENIN FAMILY MEMBER 1"/>
    <property type="match status" value="1"/>
</dbReference>
<dbReference type="GO" id="GO:0008013">
    <property type="term" value="F:beta-catenin binding"/>
    <property type="evidence" value="ECO:0007669"/>
    <property type="project" value="TreeGrafter"/>
</dbReference>
<proteinExistence type="inferred from homology"/>
<feature type="compositionally biased region" description="Polar residues" evidence="4">
    <location>
        <begin position="1246"/>
        <end position="1262"/>
    </location>
</feature>
<evidence type="ECO:0000313" key="5">
    <source>
        <dbReference type="EMBL" id="CAH1782849.1"/>
    </source>
</evidence>
<accession>A0A8S4NM92</accession>
<dbReference type="GO" id="GO:0016342">
    <property type="term" value="C:catenin complex"/>
    <property type="evidence" value="ECO:0007669"/>
    <property type="project" value="TreeGrafter"/>
</dbReference>
<dbReference type="GO" id="GO:0005737">
    <property type="term" value="C:cytoplasm"/>
    <property type="evidence" value="ECO:0007669"/>
    <property type="project" value="UniProtKB-SubCell"/>
</dbReference>
<comment type="subcellular location">
    <subcellularLocation>
        <location evidence="1">Cytoplasm</location>
    </subcellularLocation>
</comment>
<dbReference type="GO" id="GO:0016477">
    <property type="term" value="P:cell migration"/>
    <property type="evidence" value="ECO:0007669"/>
    <property type="project" value="TreeGrafter"/>
</dbReference>
<name>A0A8S4NM92_OWEFU</name>
<organism evidence="5 6">
    <name type="scientific">Owenia fusiformis</name>
    <name type="common">Polychaete worm</name>
    <dbReference type="NCBI Taxonomy" id="6347"/>
    <lineage>
        <taxon>Eukaryota</taxon>
        <taxon>Metazoa</taxon>
        <taxon>Spiralia</taxon>
        <taxon>Lophotrochozoa</taxon>
        <taxon>Annelida</taxon>
        <taxon>Polychaeta</taxon>
        <taxon>Sedentaria</taxon>
        <taxon>Canalipalpata</taxon>
        <taxon>Sabellida</taxon>
        <taxon>Oweniida</taxon>
        <taxon>Oweniidae</taxon>
        <taxon>Owenia</taxon>
    </lineage>
</organism>
<dbReference type="InterPro" id="IPR036723">
    <property type="entry name" value="Alpha-catenin/vinculin-like_sf"/>
</dbReference>
<evidence type="ECO:0000256" key="2">
    <source>
        <dbReference type="ARBA" id="ARBA00008376"/>
    </source>
</evidence>
<comment type="caution">
    <text evidence="5">The sequence shown here is derived from an EMBL/GenBank/DDBJ whole genome shotgun (WGS) entry which is preliminary data.</text>
</comment>
<dbReference type="Pfam" id="PF01044">
    <property type="entry name" value="Vinculin"/>
    <property type="match status" value="2"/>
</dbReference>
<dbReference type="EMBL" id="CAIIXF020000005">
    <property type="protein sequence ID" value="CAH1782849.1"/>
    <property type="molecule type" value="Genomic_DNA"/>
</dbReference>
<dbReference type="GO" id="GO:0051015">
    <property type="term" value="F:actin filament binding"/>
    <property type="evidence" value="ECO:0007669"/>
    <property type="project" value="InterPro"/>
</dbReference>
<feature type="compositionally biased region" description="Polar residues" evidence="4">
    <location>
        <begin position="1311"/>
        <end position="1323"/>
    </location>
</feature>